<dbReference type="Proteomes" id="UP000462501">
    <property type="component" value="Unassembled WGS sequence"/>
</dbReference>
<dbReference type="RefSeq" id="WP_162221194.1">
    <property type="nucleotide sequence ID" value="NZ_CAMUSJ010000021.1"/>
</dbReference>
<reference evidence="1 2" key="1">
    <citation type="submission" date="2019-06" db="EMBL/GenBank/DDBJ databases">
        <title>Draft genome sequences of 15 bacterial species constituting the stable defined intestinal microbiota of the GM15 gnotobiotic mouse model.</title>
        <authorList>
            <person name="Elie C."/>
            <person name="Mathieu A."/>
            <person name="Saliou A."/>
            <person name="Darnaud M."/>
            <person name="Leulier F."/>
            <person name="Tamellini A."/>
        </authorList>
    </citation>
    <scope>NUCLEOTIDE SEQUENCE [LARGE SCALE GENOMIC DNA]</scope>
    <source>
        <strain evidence="1 2">JM4-15</strain>
    </source>
</reference>
<proteinExistence type="predicted"/>
<evidence type="ECO:0000313" key="1">
    <source>
        <dbReference type="EMBL" id="NDO39320.1"/>
    </source>
</evidence>
<organism evidence="1 2">
    <name type="scientific">Anaerotruncus colihominis</name>
    <dbReference type="NCBI Taxonomy" id="169435"/>
    <lineage>
        <taxon>Bacteria</taxon>
        <taxon>Bacillati</taxon>
        <taxon>Bacillota</taxon>
        <taxon>Clostridia</taxon>
        <taxon>Eubacteriales</taxon>
        <taxon>Oscillospiraceae</taxon>
        <taxon>Anaerotruncus</taxon>
    </lineage>
</organism>
<dbReference type="AlphaFoldDB" id="A0A845SXU4"/>
<gene>
    <name evidence="1" type="ORF">FMM72_08620</name>
</gene>
<accession>A0A845SXU4</accession>
<protein>
    <submittedName>
        <fullName evidence="1">Uncharacterized protein</fullName>
    </submittedName>
</protein>
<comment type="caution">
    <text evidence="1">The sequence shown here is derived from an EMBL/GenBank/DDBJ whole genome shotgun (WGS) entry which is preliminary data.</text>
</comment>
<sequence>MKQRVAHAAPLLKPALPVSLTLWYNMRSANGFAVCSRHLAATAAKQRAAHVTPQPKPALLV</sequence>
<evidence type="ECO:0000313" key="2">
    <source>
        <dbReference type="Proteomes" id="UP000462501"/>
    </source>
</evidence>
<name>A0A845SXU4_9FIRM</name>
<dbReference type="EMBL" id="VIQT01000010">
    <property type="protein sequence ID" value="NDO39320.1"/>
    <property type="molecule type" value="Genomic_DNA"/>
</dbReference>